<protein>
    <recommendedName>
        <fullName evidence="4">LTXXQ motif family protein</fullName>
    </recommendedName>
</protein>
<feature type="chain" id="PRO_5011462686" description="LTXXQ motif family protein" evidence="1">
    <location>
        <begin position="22"/>
        <end position="159"/>
    </location>
</feature>
<reference evidence="3" key="1">
    <citation type="submission" date="2016-10" db="EMBL/GenBank/DDBJ databases">
        <authorList>
            <person name="Varghese N."/>
            <person name="Submissions S."/>
        </authorList>
    </citation>
    <scope>NUCLEOTIDE SEQUENCE [LARGE SCALE GENOMIC DNA]</scope>
    <source>
        <strain evidence="3">IBRC-M 10761</strain>
    </source>
</reference>
<evidence type="ECO:0000256" key="1">
    <source>
        <dbReference type="SAM" id="SignalP"/>
    </source>
</evidence>
<dbReference type="EMBL" id="FNZH01000007">
    <property type="protein sequence ID" value="SEJ66101.1"/>
    <property type="molecule type" value="Genomic_DNA"/>
</dbReference>
<proteinExistence type="predicted"/>
<evidence type="ECO:0008006" key="4">
    <source>
        <dbReference type="Google" id="ProtNLM"/>
    </source>
</evidence>
<dbReference type="RefSeq" id="WP_092177603.1">
    <property type="nucleotide sequence ID" value="NZ_FNZH01000007.1"/>
</dbReference>
<name>A0A1H7AKD9_9BACT</name>
<evidence type="ECO:0000313" key="2">
    <source>
        <dbReference type="EMBL" id="SEJ66101.1"/>
    </source>
</evidence>
<accession>A0A1H7AKD9</accession>
<sequence>MKVKYLIFLLTLSLYGNTIFAQMSPPDFDAAEAAGLIKYDSESVIKKLKIQEDSIIILVSKHIQTYNQEMDNLIFIYGNTLKELENEFDRNVKIAFQNRDRSQMDGVKAKIKQTIPPIRYEVNEFEKTLNESLAQILTEKENNKWLKYQKSKKPSIGNF</sequence>
<organism evidence="2 3">
    <name type="scientific">Cyclobacterium xiamenense</name>
    <dbReference type="NCBI Taxonomy" id="1297121"/>
    <lineage>
        <taxon>Bacteria</taxon>
        <taxon>Pseudomonadati</taxon>
        <taxon>Bacteroidota</taxon>
        <taxon>Cytophagia</taxon>
        <taxon>Cytophagales</taxon>
        <taxon>Cyclobacteriaceae</taxon>
        <taxon>Cyclobacterium</taxon>
    </lineage>
</organism>
<dbReference type="Proteomes" id="UP000199403">
    <property type="component" value="Unassembled WGS sequence"/>
</dbReference>
<keyword evidence="1" id="KW-0732">Signal</keyword>
<dbReference type="STRING" id="1416801.SAMN05192553_107140"/>
<keyword evidence="3" id="KW-1185">Reference proteome</keyword>
<gene>
    <name evidence="2" type="ORF">SAMN05192553_107140</name>
</gene>
<feature type="signal peptide" evidence="1">
    <location>
        <begin position="1"/>
        <end position="21"/>
    </location>
</feature>
<evidence type="ECO:0000313" key="3">
    <source>
        <dbReference type="Proteomes" id="UP000199403"/>
    </source>
</evidence>
<dbReference type="AlphaFoldDB" id="A0A1H7AKD9"/>